<feature type="compositionally biased region" description="Gly residues" evidence="1">
    <location>
        <begin position="31"/>
        <end position="40"/>
    </location>
</feature>
<keyword evidence="4" id="KW-1185">Reference proteome</keyword>
<dbReference type="OrthoDB" id="10249888at2759"/>
<protein>
    <recommendedName>
        <fullName evidence="2">FCP1 homology domain-containing protein</fullName>
    </recommendedName>
</protein>
<dbReference type="SUPFAM" id="SSF56784">
    <property type="entry name" value="HAD-like"/>
    <property type="match status" value="1"/>
</dbReference>
<dbReference type="PROSITE" id="PS50969">
    <property type="entry name" value="FCP1"/>
    <property type="match status" value="1"/>
</dbReference>
<dbReference type="AlphaFoldDB" id="A0A0L0DLV7"/>
<dbReference type="EMBL" id="GL349472">
    <property type="protein sequence ID" value="KNC52373.1"/>
    <property type="molecule type" value="Genomic_DNA"/>
</dbReference>
<dbReference type="Pfam" id="PF03031">
    <property type="entry name" value="NIF"/>
    <property type="match status" value="1"/>
</dbReference>
<evidence type="ECO:0000313" key="3">
    <source>
        <dbReference type="EMBL" id="KNC52373.1"/>
    </source>
</evidence>
<name>A0A0L0DLV7_THETB</name>
<dbReference type="InterPro" id="IPR036412">
    <property type="entry name" value="HAD-like_sf"/>
</dbReference>
<organism evidence="3 4">
    <name type="scientific">Thecamonas trahens ATCC 50062</name>
    <dbReference type="NCBI Taxonomy" id="461836"/>
    <lineage>
        <taxon>Eukaryota</taxon>
        <taxon>Apusozoa</taxon>
        <taxon>Apusomonadida</taxon>
        <taxon>Apusomonadidae</taxon>
        <taxon>Thecamonas</taxon>
    </lineage>
</organism>
<gene>
    <name evidence="3" type="ORF">AMSG_08344</name>
</gene>
<evidence type="ECO:0000313" key="4">
    <source>
        <dbReference type="Proteomes" id="UP000054408"/>
    </source>
</evidence>
<dbReference type="SMART" id="SM00577">
    <property type="entry name" value="CPDc"/>
    <property type="match status" value="1"/>
</dbReference>
<dbReference type="InterPro" id="IPR023214">
    <property type="entry name" value="HAD_sf"/>
</dbReference>
<dbReference type="InterPro" id="IPR004274">
    <property type="entry name" value="FCP1_dom"/>
</dbReference>
<feature type="compositionally biased region" description="Low complexity" evidence="1">
    <location>
        <begin position="18"/>
        <end position="30"/>
    </location>
</feature>
<dbReference type="Proteomes" id="UP000054408">
    <property type="component" value="Unassembled WGS sequence"/>
</dbReference>
<accession>A0A0L0DLV7</accession>
<evidence type="ECO:0000256" key="1">
    <source>
        <dbReference type="SAM" id="MobiDB-lite"/>
    </source>
</evidence>
<feature type="region of interest" description="Disordered" evidence="1">
    <location>
        <begin position="1"/>
        <end position="43"/>
    </location>
</feature>
<sequence>MSGSGRPRPSADGGGSTTGKTTTTTTTTTGTGTGTGTGEGSGRRLCMAKTAKNKACLLPESLRWRDGYCSVHSPNQLEHEEAAARAKELAKKKLTTSRETYAAQRSYSSDSDLSASQCAGDPAAAAAALAEAGLSTGSLDAGFGLGSASLQAGSSSTSFGNGVVVVSSGSLGEGSSADEAGLATTVPALLQRTGASTASIDSDDVVIMRMTGGMAGVDDGSSLAAKRNLPPLAVDTAAPASVLSDSPSIDSPLATPQLAYSRREKVGIAGGDDHVSWRGSLSIVLDLDETLVAAQEGHPDMPLEMHDTHQIFLDDDHTEPMTIAVRPWATRFLWYLNEEGFEVYVLTAGSQSYCTAVVELLNSLLDKPVILAGASCRDQFGRVQAKRFEQVLPPYVLPAFAIGVDNKRAAFHEKYQSQVIVVADYLPSWPHSVAQTVLMDVLNTALHIAYHFERHYARTGTFKPTGAILSGIYEEREKERMASQAHSFAFTHPQDTGGPDSFLAFLRAREA</sequence>
<proteinExistence type="predicted"/>
<feature type="domain" description="FCP1 homology" evidence="2">
    <location>
        <begin position="276"/>
        <end position="445"/>
    </location>
</feature>
<reference evidence="3 4" key="1">
    <citation type="submission" date="2010-05" db="EMBL/GenBank/DDBJ databases">
        <title>The Genome Sequence of Thecamonas trahens ATCC 50062.</title>
        <authorList>
            <consortium name="The Broad Institute Genome Sequencing Platform"/>
            <person name="Russ C."/>
            <person name="Cuomo C."/>
            <person name="Shea T."/>
            <person name="Young S.K."/>
            <person name="Zeng Q."/>
            <person name="Koehrsen M."/>
            <person name="Haas B."/>
            <person name="Borodovsky M."/>
            <person name="Guigo R."/>
            <person name="Alvarado L."/>
            <person name="Berlin A."/>
            <person name="Bochicchio J."/>
            <person name="Borenstein D."/>
            <person name="Chapman S."/>
            <person name="Chen Z."/>
            <person name="Freedman E."/>
            <person name="Gellesch M."/>
            <person name="Goldberg J."/>
            <person name="Griggs A."/>
            <person name="Gujja S."/>
            <person name="Heilman E."/>
            <person name="Heiman D."/>
            <person name="Hepburn T."/>
            <person name="Howarth C."/>
            <person name="Jen D."/>
            <person name="Larson L."/>
            <person name="Mehta T."/>
            <person name="Park D."/>
            <person name="Pearson M."/>
            <person name="Roberts A."/>
            <person name="Saif S."/>
            <person name="Shenoy N."/>
            <person name="Sisk P."/>
            <person name="Stolte C."/>
            <person name="Sykes S."/>
            <person name="Thomson T."/>
            <person name="Walk T."/>
            <person name="White J."/>
            <person name="Yandava C."/>
            <person name="Burger G."/>
            <person name="Gray M.W."/>
            <person name="Holland P.W.H."/>
            <person name="King N."/>
            <person name="Lang F.B.F."/>
            <person name="Roger A.J."/>
            <person name="Ruiz-Trillo I."/>
            <person name="Lander E."/>
            <person name="Nusbaum C."/>
        </authorList>
    </citation>
    <scope>NUCLEOTIDE SEQUENCE [LARGE SCALE GENOMIC DNA]</scope>
    <source>
        <strain evidence="3 4">ATCC 50062</strain>
    </source>
</reference>
<dbReference type="RefSeq" id="XP_013755420.1">
    <property type="nucleotide sequence ID" value="XM_013899966.1"/>
</dbReference>
<dbReference type="GeneID" id="25567059"/>
<evidence type="ECO:0000259" key="2">
    <source>
        <dbReference type="PROSITE" id="PS50969"/>
    </source>
</evidence>
<dbReference type="Gene3D" id="3.40.50.1000">
    <property type="entry name" value="HAD superfamily/HAD-like"/>
    <property type="match status" value="1"/>
</dbReference>